<dbReference type="EMBL" id="HBIS01005079">
    <property type="protein sequence ID" value="CAE0610762.1"/>
    <property type="molecule type" value="Transcribed_RNA"/>
</dbReference>
<protein>
    <submittedName>
        <fullName evidence="1">Uncharacterized protein</fullName>
    </submittedName>
</protein>
<proteinExistence type="predicted"/>
<dbReference type="AlphaFoldDB" id="A0A7S3UCW5"/>
<gene>
    <name evidence="1" type="ORF">PSAL00342_LOCUS4597</name>
</gene>
<sequence length="142" mass="15555">MADRKAHGSSVRRCAFGWADVRLDVVYSLLPNLLRLLSFLAASVLSMSASICSSKSTMALAATAPAPMSTAYCHGPFDRQARARFASASLPFVRGWERRRPCRLARRNRGSSRVFLLVFSRSIRSDALISTHFGSEAASSRS</sequence>
<evidence type="ECO:0000313" key="1">
    <source>
        <dbReference type="EMBL" id="CAE0610762.1"/>
    </source>
</evidence>
<accession>A0A7S3UCW5</accession>
<name>A0A7S3UCW5_9CHLO</name>
<reference evidence="1" key="1">
    <citation type="submission" date="2021-01" db="EMBL/GenBank/DDBJ databases">
        <authorList>
            <person name="Corre E."/>
            <person name="Pelletier E."/>
            <person name="Niang G."/>
            <person name="Scheremetjew M."/>
            <person name="Finn R."/>
            <person name="Kale V."/>
            <person name="Holt S."/>
            <person name="Cochrane G."/>
            <person name="Meng A."/>
            <person name="Brown T."/>
            <person name="Cohen L."/>
        </authorList>
    </citation>
    <scope>NUCLEOTIDE SEQUENCE</scope>
    <source>
        <strain evidence="1">CCMP1897</strain>
    </source>
</reference>
<organism evidence="1">
    <name type="scientific">Picocystis salinarum</name>
    <dbReference type="NCBI Taxonomy" id="88271"/>
    <lineage>
        <taxon>Eukaryota</taxon>
        <taxon>Viridiplantae</taxon>
        <taxon>Chlorophyta</taxon>
        <taxon>Picocystophyceae</taxon>
        <taxon>Picocystales</taxon>
        <taxon>Picocystaceae</taxon>
        <taxon>Picocystis</taxon>
    </lineage>
</organism>